<evidence type="ECO:0000256" key="6">
    <source>
        <dbReference type="PIRSR" id="PIRSR615500-1"/>
    </source>
</evidence>
<reference evidence="9 10" key="1">
    <citation type="submission" date="2019-01" db="EMBL/GenBank/DDBJ databases">
        <title>Chengkuizengella sp. nov., isolated from deep-sea sediment of East Pacific Ocean.</title>
        <authorList>
            <person name="Yang J."/>
            <person name="Lai Q."/>
            <person name="Shao Z."/>
        </authorList>
    </citation>
    <scope>NUCLEOTIDE SEQUENCE [LARGE SCALE GENOMIC DNA]</scope>
    <source>
        <strain evidence="9 10">YPA3-1-1</strain>
    </source>
</reference>
<dbReference type="Pfam" id="PF00082">
    <property type="entry name" value="Peptidase_S8"/>
    <property type="match status" value="1"/>
</dbReference>
<dbReference type="Proteomes" id="UP000448943">
    <property type="component" value="Unassembled WGS sequence"/>
</dbReference>
<evidence type="ECO:0000256" key="2">
    <source>
        <dbReference type="ARBA" id="ARBA00022670"/>
    </source>
</evidence>
<dbReference type="InterPro" id="IPR022398">
    <property type="entry name" value="Peptidase_S8_His-AS"/>
</dbReference>
<dbReference type="PRINTS" id="PR00723">
    <property type="entry name" value="SUBTILISIN"/>
</dbReference>
<feature type="active site" description="Charge relay system" evidence="6 7">
    <location>
        <position position="232"/>
    </location>
</feature>
<dbReference type="InterPro" id="IPR036852">
    <property type="entry name" value="Peptidase_S8/S53_dom_sf"/>
</dbReference>
<proteinExistence type="inferred from homology"/>
<organism evidence="9 10">
    <name type="scientific">Chengkuizengella marina</name>
    <dbReference type="NCBI Taxonomy" id="2507566"/>
    <lineage>
        <taxon>Bacteria</taxon>
        <taxon>Bacillati</taxon>
        <taxon>Bacillota</taxon>
        <taxon>Bacilli</taxon>
        <taxon>Bacillales</taxon>
        <taxon>Paenibacillaceae</taxon>
        <taxon>Chengkuizengella</taxon>
    </lineage>
</organism>
<dbReference type="CDD" id="cd07477">
    <property type="entry name" value="Peptidases_S8_Subtilisin_subset"/>
    <property type="match status" value="1"/>
</dbReference>
<accession>A0A6N9Q877</accession>
<keyword evidence="2 7" id="KW-0645">Protease</keyword>
<dbReference type="SUPFAM" id="SSF52743">
    <property type="entry name" value="Subtilisin-like"/>
    <property type="match status" value="1"/>
</dbReference>
<evidence type="ECO:0000256" key="1">
    <source>
        <dbReference type="ARBA" id="ARBA00011073"/>
    </source>
</evidence>
<gene>
    <name evidence="9" type="ORF">ERL59_19140</name>
</gene>
<dbReference type="OrthoDB" id="9798386at2"/>
<sequence length="296" mass="32573">MHSPTNFAPIETELKSSIPWGVQEIKAPQVWKYTKGDGIKISVIDTGVDFNHPDLKERLRRGFNFIFPHMPPWDDNGHGTHIAGTIAASNEKMGIVGTAPQAELYPIKAFDHRGTAYSSDIIQAIEWSIRNQMNIINMSFGMSNRSQSLLDAIKQANELGIITVASSGNDGKKENVDYPARFTPTISVGATSTKKRLASFSNKGKNIDIYAPGERIFSTWPNRKYVELNGTSMATSHVSGIVALMLSINPKLSPVKIKTILKKTGTPLSNSTSKKNIPKEINAIRAIRAVKKLKTK</sequence>
<dbReference type="PANTHER" id="PTHR43806:SF11">
    <property type="entry name" value="CEREVISIN-RELATED"/>
    <property type="match status" value="1"/>
</dbReference>
<dbReference type="PROSITE" id="PS00136">
    <property type="entry name" value="SUBTILASE_ASP"/>
    <property type="match status" value="1"/>
</dbReference>
<dbReference type="EMBL" id="SIJB01000056">
    <property type="protein sequence ID" value="NBI31068.1"/>
    <property type="molecule type" value="Genomic_DNA"/>
</dbReference>
<dbReference type="GO" id="GO:0046872">
    <property type="term" value="F:metal ion binding"/>
    <property type="evidence" value="ECO:0007669"/>
    <property type="project" value="UniProtKB-KW"/>
</dbReference>
<protein>
    <submittedName>
        <fullName evidence="9">Peptidase S8</fullName>
    </submittedName>
</protein>
<evidence type="ECO:0000256" key="4">
    <source>
        <dbReference type="ARBA" id="ARBA00022801"/>
    </source>
</evidence>
<evidence type="ECO:0000313" key="9">
    <source>
        <dbReference type="EMBL" id="NBI31068.1"/>
    </source>
</evidence>
<dbReference type="InterPro" id="IPR023827">
    <property type="entry name" value="Peptidase_S8_Asp-AS"/>
</dbReference>
<evidence type="ECO:0000256" key="3">
    <source>
        <dbReference type="ARBA" id="ARBA00022723"/>
    </source>
</evidence>
<feature type="active site" description="Charge relay system" evidence="6 7">
    <location>
        <position position="45"/>
    </location>
</feature>
<feature type="domain" description="Peptidase S8/S53" evidence="8">
    <location>
        <begin position="36"/>
        <end position="268"/>
    </location>
</feature>
<dbReference type="InterPro" id="IPR015500">
    <property type="entry name" value="Peptidase_S8_subtilisin-rel"/>
</dbReference>
<dbReference type="InterPro" id="IPR034202">
    <property type="entry name" value="Subtilisin_Carlsberg-like"/>
</dbReference>
<comment type="similarity">
    <text evidence="1 7">Belongs to the peptidase S8 family.</text>
</comment>
<dbReference type="InterPro" id="IPR050131">
    <property type="entry name" value="Peptidase_S8_subtilisin-like"/>
</dbReference>
<feature type="active site" description="Charge relay system" evidence="6 7">
    <location>
        <position position="78"/>
    </location>
</feature>
<evidence type="ECO:0000256" key="7">
    <source>
        <dbReference type="PROSITE-ProRule" id="PRU01240"/>
    </source>
</evidence>
<keyword evidence="3" id="KW-0479">Metal-binding</keyword>
<dbReference type="PROSITE" id="PS51892">
    <property type="entry name" value="SUBTILASE"/>
    <property type="match status" value="1"/>
</dbReference>
<evidence type="ECO:0000313" key="10">
    <source>
        <dbReference type="Proteomes" id="UP000448943"/>
    </source>
</evidence>
<dbReference type="GO" id="GO:0006508">
    <property type="term" value="P:proteolysis"/>
    <property type="evidence" value="ECO:0007669"/>
    <property type="project" value="UniProtKB-KW"/>
</dbReference>
<keyword evidence="5 7" id="KW-0720">Serine protease</keyword>
<comment type="caution">
    <text evidence="9">The sequence shown here is derived from an EMBL/GenBank/DDBJ whole genome shotgun (WGS) entry which is preliminary data.</text>
</comment>
<evidence type="ECO:0000256" key="5">
    <source>
        <dbReference type="ARBA" id="ARBA00022825"/>
    </source>
</evidence>
<evidence type="ECO:0000259" key="8">
    <source>
        <dbReference type="Pfam" id="PF00082"/>
    </source>
</evidence>
<keyword evidence="10" id="KW-1185">Reference proteome</keyword>
<dbReference type="AlphaFoldDB" id="A0A6N9Q877"/>
<keyword evidence="4 7" id="KW-0378">Hydrolase</keyword>
<dbReference type="PROSITE" id="PS00137">
    <property type="entry name" value="SUBTILASE_HIS"/>
    <property type="match status" value="1"/>
</dbReference>
<dbReference type="GO" id="GO:0004252">
    <property type="term" value="F:serine-type endopeptidase activity"/>
    <property type="evidence" value="ECO:0007669"/>
    <property type="project" value="UniProtKB-UniRule"/>
</dbReference>
<dbReference type="Gene3D" id="3.40.50.200">
    <property type="entry name" value="Peptidase S8/S53 domain"/>
    <property type="match status" value="1"/>
</dbReference>
<dbReference type="InterPro" id="IPR000209">
    <property type="entry name" value="Peptidase_S8/S53_dom"/>
</dbReference>
<name>A0A6N9Q877_9BACL</name>
<dbReference type="PANTHER" id="PTHR43806">
    <property type="entry name" value="PEPTIDASE S8"/>
    <property type="match status" value="1"/>
</dbReference>